<evidence type="ECO:0000313" key="1">
    <source>
        <dbReference type="EMBL" id="MEX5719704.1"/>
    </source>
</evidence>
<comment type="caution">
    <text evidence="1">The sequence shown here is derived from an EMBL/GenBank/DDBJ whole genome shotgun (WGS) entry which is preliminary data.</text>
</comment>
<evidence type="ECO:0000313" key="2">
    <source>
        <dbReference type="Proteomes" id="UP001560045"/>
    </source>
</evidence>
<keyword evidence="2" id="KW-1185">Reference proteome</keyword>
<dbReference type="RefSeq" id="WP_369207800.1">
    <property type="nucleotide sequence ID" value="NZ_JBFNXQ010000047.1"/>
</dbReference>
<accession>A0ABV3XGL5</accession>
<sequence length="164" mass="17451">MAAPTSHRVTAVATAALDGLVVGGAEAALELPPRSWARARLYLAISAAVAAETVLREVPALRRVLRGLPALPDDPRDRAARLHQALVTTGWGLVVTVVDGPLARSLRRRGVTHPHLLLGVAVGAATAASTLPVWWRRATARIEEERVTAGLDDELAELLEQMTD</sequence>
<reference evidence="1 2" key="1">
    <citation type="submission" date="2024-06" db="EMBL/GenBank/DDBJ databases">
        <title>Draft genome sequence of Geodermatophilus badlandi, a novel member of the Geodermatophilaceae isolated from badland sedimentary rocks in the Red desert, Wyoming, USA.</title>
        <authorList>
            <person name="Ben Tekaya S."/>
            <person name="Nouioui I."/>
            <person name="Flores G.M."/>
            <person name="Shaal M.N."/>
            <person name="Bredoire F."/>
            <person name="Basile F."/>
            <person name="Van Diepen L."/>
            <person name="Ward N.L."/>
        </authorList>
    </citation>
    <scope>NUCLEOTIDE SEQUENCE [LARGE SCALE GENOMIC DNA]</scope>
    <source>
        <strain evidence="1 2">WL48A</strain>
    </source>
</reference>
<dbReference type="EMBL" id="JBFNXQ010000047">
    <property type="protein sequence ID" value="MEX5719704.1"/>
    <property type="molecule type" value="Genomic_DNA"/>
</dbReference>
<proteinExistence type="predicted"/>
<gene>
    <name evidence="1" type="ORF">ABQ292_15170</name>
</gene>
<protein>
    <submittedName>
        <fullName evidence="1">Uncharacterized protein</fullName>
    </submittedName>
</protein>
<dbReference type="Proteomes" id="UP001560045">
    <property type="component" value="Unassembled WGS sequence"/>
</dbReference>
<name>A0ABV3XGL5_9ACTN</name>
<organism evidence="1 2">
    <name type="scientific">Geodermatophilus maliterrae</name>
    <dbReference type="NCBI Taxonomy" id="3162531"/>
    <lineage>
        <taxon>Bacteria</taxon>
        <taxon>Bacillati</taxon>
        <taxon>Actinomycetota</taxon>
        <taxon>Actinomycetes</taxon>
        <taxon>Geodermatophilales</taxon>
        <taxon>Geodermatophilaceae</taxon>
        <taxon>Geodermatophilus</taxon>
    </lineage>
</organism>